<dbReference type="PANTHER" id="PTHR22981:SF7">
    <property type="entry name" value="3-HYDROXYISOBUTYRATE DEHYDROGENASE, MITOCHONDRIAL"/>
    <property type="match status" value="1"/>
</dbReference>
<evidence type="ECO:0000313" key="14">
    <source>
        <dbReference type="EMBL" id="KAH3774705.1"/>
    </source>
</evidence>
<dbReference type="Gene3D" id="3.40.50.720">
    <property type="entry name" value="NAD(P)-binding Rossmann-like Domain"/>
    <property type="match status" value="1"/>
</dbReference>
<dbReference type="NCBIfam" id="TIGR01692">
    <property type="entry name" value="HIBADH"/>
    <property type="match status" value="1"/>
</dbReference>
<proteinExistence type="inferred from homology"/>
<evidence type="ECO:0000256" key="5">
    <source>
        <dbReference type="ARBA" id="ARBA00022946"/>
    </source>
</evidence>
<comment type="pathway">
    <text evidence="2 11">Amino-acid degradation; L-valine degradation.</text>
</comment>
<dbReference type="PROSITE" id="PS00895">
    <property type="entry name" value="3_HYDROXYISOBUT_DH"/>
    <property type="match status" value="1"/>
</dbReference>
<reference evidence="14" key="2">
    <citation type="submission" date="2020-11" db="EMBL/GenBank/DDBJ databases">
        <authorList>
            <person name="McCartney M.A."/>
            <person name="Auch B."/>
            <person name="Kono T."/>
            <person name="Mallez S."/>
            <person name="Becker A."/>
            <person name="Gohl D.M."/>
            <person name="Silverstein K.A.T."/>
            <person name="Koren S."/>
            <person name="Bechman K.B."/>
            <person name="Herman A."/>
            <person name="Abrahante J.E."/>
            <person name="Garbe J."/>
        </authorList>
    </citation>
    <scope>NUCLEOTIDE SEQUENCE</scope>
    <source>
        <strain evidence="14">Duluth1</strain>
        <tissue evidence="14">Whole animal</tissue>
    </source>
</reference>
<comment type="caution">
    <text evidence="14">The sequence shown here is derived from an EMBL/GenBank/DDBJ whole genome shotgun (WGS) entry which is preliminary data.</text>
</comment>
<evidence type="ECO:0000256" key="6">
    <source>
        <dbReference type="ARBA" id="ARBA00023002"/>
    </source>
</evidence>
<dbReference type="InterPro" id="IPR006115">
    <property type="entry name" value="6PGDH_NADP-bd"/>
</dbReference>
<dbReference type="GO" id="GO:0005739">
    <property type="term" value="C:mitochondrion"/>
    <property type="evidence" value="ECO:0007669"/>
    <property type="project" value="UniProtKB-SubCell"/>
</dbReference>
<dbReference type="InterPro" id="IPR002204">
    <property type="entry name" value="3-OH-isobutyrate_DH-rel_CS"/>
</dbReference>
<dbReference type="SUPFAM" id="SSF48179">
    <property type="entry name" value="6-phosphogluconate dehydrogenase C-terminal domain-like"/>
    <property type="match status" value="1"/>
</dbReference>
<dbReference type="GO" id="GO:0051287">
    <property type="term" value="F:NAD binding"/>
    <property type="evidence" value="ECO:0007669"/>
    <property type="project" value="InterPro"/>
</dbReference>
<evidence type="ECO:0000256" key="9">
    <source>
        <dbReference type="ARBA" id="ARBA00049197"/>
    </source>
</evidence>
<dbReference type="GO" id="GO:0008442">
    <property type="term" value="F:3-hydroxyisobutyrate dehydrogenase activity"/>
    <property type="evidence" value="ECO:0007669"/>
    <property type="project" value="UniProtKB-EC"/>
</dbReference>
<protein>
    <recommendedName>
        <fullName evidence="11">3-hydroxyisobutyrate dehydrogenase</fullName>
        <shortName evidence="11">HIBADH</shortName>
        <ecNumber evidence="11">1.1.1.31</ecNumber>
    </recommendedName>
</protein>
<dbReference type="GO" id="GO:0006574">
    <property type="term" value="P:L-valine catabolic process"/>
    <property type="evidence" value="ECO:0007669"/>
    <property type="project" value="TreeGrafter"/>
</dbReference>
<evidence type="ECO:0000256" key="7">
    <source>
        <dbReference type="ARBA" id="ARBA00023027"/>
    </source>
</evidence>
<dbReference type="Pfam" id="PF03446">
    <property type="entry name" value="NAD_binding_2"/>
    <property type="match status" value="1"/>
</dbReference>
<dbReference type="FunFam" id="3.40.50.720:FF:000119">
    <property type="entry name" value="3-hydroxyisobutyrate dehydrogenase"/>
    <property type="match status" value="1"/>
</dbReference>
<dbReference type="Proteomes" id="UP000828390">
    <property type="component" value="Unassembled WGS sequence"/>
</dbReference>
<evidence type="ECO:0000256" key="11">
    <source>
        <dbReference type="RuleBase" id="RU910714"/>
    </source>
</evidence>
<comment type="similarity">
    <text evidence="3">Belongs to the HIBADH-related family. 3-hydroxyisobutyrate dehydrogenase subfamily.</text>
</comment>
<feature type="active site" evidence="10">
    <location>
        <position position="204"/>
    </location>
</feature>
<evidence type="ECO:0000256" key="2">
    <source>
        <dbReference type="ARBA" id="ARBA00005109"/>
    </source>
</evidence>
<feature type="domain" description="3-hydroxyisobutyrate dehydrogenase-like NAD-binding" evidence="13">
    <location>
        <begin position="198"/>
        <end position="324"/>
    </location>
</feature>
<dbReference type="InterPro" id="IPR029154">
    <property type="entry name" value="HIBADH-like_NADP-bd"/>
</dbReference>
<dbReference type="EC" id="1.1.1.31" evidence="11"/>
<organism evidence="14 15">
    <name type="scientific">Dreissena polymorpha</name>
    <name type="common">Zebra mussel</name>
    <name type="synonym">Mytilus polymorpha</name>
    <dbReference type="NCBI Taxonomy" id="45954"/>
    <lineage>
        <taxon>Eukaryota</taxon>
        <taxon>Metazoa</taxon>
        <taxon>Spiralia</taxon>
        <taxon>Lophotrochozoa</taxon>
        <taxon>Mollusca</taxon>
        <taxon>Bivalvia</taxon>
        <taxon>Autobranchia</taxon>
        <taxon>Heteroconchia</taxon>
        <taxon>Euheterodonta</taxon>
        <taxon>Imparidentia</taxon>
        <taxon>Neoheterodontei</taxon>
        <taxon>Myida</taxon>
        <taxon>Dreissenoidea</taxon>
        <taxon>Dreissenidae</taxon>
        <taxon>Dreissena</taxon>
    </lineage>
</organism>
<accession>A0A9D4EAB0</accession>
<keyword evidence="5" id="KW-0809">Transit peptide</keyword>
<dbReference type="InterPro" id="IPR011548">
    <property type="entry name" value="HIBADH"/>
</dbReference>
<evidence type="ECO:0000256" key="3">
    <source>
        <dbReference type="ARBA" id="ARBA00006013"/>
    </source>
</evidence>
<feature type="domain" description="6-phosphogluconate dehydrogenase NADP-binding" evidence="12">
    <location>
        <begin position="37"/>
        <end position="195"/>
    </location>
</feature>
<evidence type="ECO:0000313" key="15">
    <source>
        <dbReference type="Proteomes" id="UP000828390"/>
    </source>
</evidence>
<reference evidence="14" key="1">
    <citation type="journal article" date="2019" name="bioRxiv">
        <title>The Genome of the Zebra Mussel, Dreissena polymorpha: A Resource for Invasive Species Research.</title>
        <authorList>
            <person name="McCartney M.A."/>
            <person name="Auch B."/>
            <person name="Kono T."/>
            <person name="Mallez S."/>
            <person name="Zhang Y."/>
            <person name="Obille A."/>
            <person name="Becker A."/>
            <person name="Abrahante J.E."/>
            <person name="Garbe J."/>
            <person name="Badalamenti J.P."/>
            <person name="Herman A."/>
            <person name="Mangelson H."/>
            <person name="Liachko I."/>
            <person name="Sullivan S."/>
            <person name="Sone E.D."/>
            <person name="Koren S."/>
            <person name="Silverstein K.A.T."/>
            <person name="Beckman K.B."/>
            <person name="Gohl D.M."/>
        </authorList>
    </citation>
    <scope>NUCLEOTIDE SEQUENCE</scope>
    <source>
        <strain evidence="14">Duluth1</strain>
        <tissue evidence="14">Whole animal</tissue>
    </source>
</reference>
<keyword evidence="6 11" id="KW-0560">Oxidoreductase</keyword>
<dbReference type="AlphaFoldDB" id="A0A9D4EAB0"/>
<evidence type="ECO:0000256" key="4">
    <source>
        <dbReference type="ARBA" id="ARBA00022456"/>
    </source>
</evidence>
<dbReference type="InterPro" id="IPR008927">
    <property type="entry name" value="6-PGluconate_DH-like_C_sf"/>
</dbReference>
<evidence type="ECO:0000256" key="10">
    <source>
        <dbReference type="PIRSR" id="PIRSR000103-1"/>
    </source>
</evidence>
<comment type="catalytic activity">
    <reaction evidence="9 11">
        <text>3-hydroxy-2-methylpropanoate + NAD(+) = 2-methyl-3-oxopropanoate + NADH + H(+)</text>
        <dbReference type="Rhea" id="RHEA:17681"/>
        <dbReference type="ChEBI" id="CHEBI:11805"/>
        <dbReference type="ChEBI" id="CHEBI:15378"/>
        <dbReference type="ChEBI" id="CHEBI:57540"/>
        <dbReference type="ChEBI" id="CHEBI:57700"/>
        <dbReference type="ChEBI" id="CHEBI:57945"/>
        <dbReference type="EC" id="1.1.1.31"/>
    </reaction>
</comment>
<gene>
    <name evidence="14" type="ORF">DPMN_176093</name>
</gene>
<dbReference type="InterPro" id="IPR013328">
    <property type="entry name" value="6PGD_dom2"/>
</dbReference>
<dbReference type="FunFam" id="1.10.1040.10:FF:000006">
    <property type="entry name" value="3-hydroxyisobutyrate dehydrogenase"/>
    <property type="match status" value="1"/>
</dbReference>
<sequence length="333" mass="34878">MATFATNCFKISFSSKLLLTCNGSRHFSSSTALAARMGFIGLGNMGGHMARNLIKKGHQLVVYDVSADNVKAIKEAGAEVAGSPAEVASRVTSLVSMLPESSHVQQVYTGPKGIFSAVQKGSLLMDCSTIDPYVSRTMATIAKQHGAEFVDAPVSGGVNAARDAVLTFMVGGPDSAYNAASLYLSCMGKNVVHCGPVGNGQAAKICNNMLLGISMIGTSETMNLGIKLGLDPKLLAKILNMSSGRCWSSEVYNPCPGVLEGVPSSNDYKGGFGTALMTKDLGLAQNAATAAKSPTPLGSLAHQIYRTMTNHGFGGKDFSSAFKFLQDQNEQKK</sequence>
<evidence type="ECO:0000259" key="12">
    <source>
        <dbReference type="Pfam" id="PF03446"/>
    </source>
</evidence>
<dbReference type="OrthoDB" id="435038at2759"/>
<dbReference type="PANTHER" id="PTHR22981">
    <property type="entry name" value="3-HYDROXYISOBUTYRATE DEHYDROGENASE-RELATED"/>
    <property type="match status" value="1"/>
</dbReference>
<evidence type="ECO:0000259" key="13">
    <source>
        <dbReference type="Pfam" id="PF14833"/>
    </source>
</evidence>
<dbReference type="InterPro" id="IPR015815">
    <property type="entry name" value="HIBADH-related"/>
</dbReference>
<dbReference type="EMBL" id="JAIWYP010000009">
    <property type="protein sequence ID" value="KAH3774705.1"/>
    <property type="molecule type" value="Genomic_DNA"/>
</dbReference>
<keyword evidence="7 11" id="KW-0520">NAD</keyword>
<evidence type="ECO:0000256" key="8">
    <source>
        <dbReference type="ARBA" id="ARBA00023128"/>
    </source>
</evidence>
<dbReference type="SUPFAM" id="SSF51735">
    <property type="entry name" value="NAD(P)-binding Rossmann-fold domains"/>
    <property type="match status" value="1"/>
</dbReference>
<dbReference type="Gene3D" id="1.10.1040.10">
    <property type="entry name" value="N-(1-d-carboxylethyl)-l-norvaline Dehydrogenase, domain 2"/>
    <property type="match status" value="1"/>
</dbReference>
<name>A0A9D4EAB0_DREPO</name>
<dbReference type="PIRSF" id="PIRSF000103">
    <property type="entry name" value="HIBADH"/>
    <property type="match status" value="1"/>
</dbReference>
<keyword evidence="4 11" id="KW-0101">Branched-chain amino acid catabolism</keyword>
<dbReference type="Pfam" id="PF14833">
    <property type="entry name" value="NAD_binding_11"/>
    <property type="match status" value="1"/>
</dbReference>
<dbReference type="InterPro" id="IPR036291">
    <property type="entry name" value="NAD(P)-bd_dom_sf"/>
</dbReference>
<comment type="subcellular location">
    <subcellularLocation>
        <location evidence="1">Mitochondrion</location>
    </subcellularLocation>
</comment>
<dbReference type="GO" id="GO:0050661">
    <property type="term" value="F:NADP binding"/>
    <property type="evidence" value="ECO:0007669"/>
    <property type="project" value="InterPro"/>
</dbReference>
<keyword evidence="8" id="KW-0496">Mitochondrion</keyword>
<keyword evidence="15" id="KW-1185">Reference proteome</keyword>
<evidence type="ECO:0000256" key="1">
    <source>
        <dbReference type="ARBA" id="ARBA00004173"/>
    </source>
</evidence>